<dbReference type="InterPro" id="IPR005064">
    <property type="entry name" value="BUG"/>
</dbReference>
<dbReference type="Gene3D" id="3.40.190.10">
    <property type="entry name" value="Periplasmic binding protein-like II"/>
    <property type="match status" value="1"/>
</dbReference>
<comment type="caution">
    <text evidence="2">The sequence shown here is derived from an EMBL/GenBank/DDBJ whole genome shotgun (WGS) entry which is preliminary data.</text>
</comment>
<dbReference type="PANTHER" id="PTHR42928:SF5">
    <property type="entry name" value="BLR1237 PROTEIN"/>
    <property type="match status" value="1"/>
</dbReference>
<dbReference type="InterPro" id="IPR006311">
    <property type="entry name" value="TAT_signal"/>
</dbReference>
<dbReference type="InterPro" id="IPR042100">
    <property type="entry name" value="Bug_dom1"/>
</dbReference>
<dbReference type="CDD" id="cd13578">
    <property type="entry name" value="PBP2_Bug27"/>
    <property type="match status" value="1"/>
</dbReference>
<proteinExistence type="inferred from homology"/>
<dbReference type="PIRSF" id="PIRSF017082">
    <property type="entry name" value="YflP"/>
    <property type="match status" value="1"/>
</dbReference>
<dbReference type="PROSITE" id="PS51318">
    <property type="entry name" value="TAT"/>
    <property type="match status" value="1"/>
</dbReference>
<sequence length="325" mass="34692">MQLRRRDFVNAALATIGTSVLPRIALAEGYPARSVRLVVGFPAGGPVDIAGRLIAPWLSERLGQEFIIENQPGQSGNVATRSVVRSDPDGHTLLICGPVNTINSTLFKGLDFDFARDIAPVAFLYRVPLVIEVHPSVPVRTTAEFIAYARANPGKLKIGFAGHGTPQHIGIELFRTMTGIDVALVPYLGSTPALAALLAGSIDAMFDPMPSSIAHIRRGELIPIAVTTSNRSASLPDVPSAAETVPGYEAGSWFGIGAPRMTPTDIVERLNREVNAALENPSMKTRIAELGGTSILGSSTRFSEFIAQETEKYARVIRAAGIEVN</sequence>
<dbReference type="SUPFAM" id="SSF53850">
    <property type="entry name" value="Periplasmic binding protein-like II"/>
    <property type="match status" value="1"/>
</dbReference>
<dbReference type="Proteomes" id="UP000231194">
    <property type="component" value="Unassembled WGS sequence"/>
</dbReference>
<name>A0A2M8R1C7_9BRAD</name>
<dbReference type="Gene3D" id="3.40.190.150">
    <property type="entry name" value="Bordetella uptake gene, domain 1"/>
    <property type="match status" value="1"/>
</dbReference>
<dbReference type="RefSeq" id="WP_100235388.1">
    <property type="nucleotide sequence ID" value="NZ_PGVG01000034.1"/>
</dbReference>
<evidence type="ECO:0000256" key="1">
    <source>
        <dbReference type="ARBA" id="ARBA00006987"/>
    </source>
</evidence>
<evidence type="ECO:0000313" key="3">
    <source>
        <dbReference type="Proteomes" id="UP000231194"/>
    </source>
</evidence>
<comment type="similarity">
    <text evidence="1">Belongs to the UPF0065 (bug) family.</text>
</comment>
<gene>
    <name evidence="2" type="ORF">CVM73_30085</name>
</gene>
<accession>A0A2M8R1C7</accession>
<dbReference type="EMBL" id="PGVG01000034">
    <property type="protein sequence ID" value="PJG51626.1"/>
    <property type="molecule type" value="Genomic_DNA"/>
</dbReference>
<organism evidence="2 3">
    <name type="scientific">Bradyrhizobium forestalis</name>
    <dbReference type="NCBI Taxonomy" id="1419263"/>
    <lineage>
        <taxon>Bacteria</taxon>
        <taxon>Pseudomonadati</taxon>
        <taxon>Pseudomonadota</taxon>
        <taxon>Alphaproteobacteria</taxon>
        <taxon>Hyphomicrobiales</taxon>
        <taxon>Nitrobacteraceae</taxon>
        <taxon>Bradyrhizobium</taxon>
    </lineage>
</organism>
<dbReference type="PANTHER" id="PTHR42928">
    <property type="entry name" value="TRICARBOXYLATE-BINDING PROTEIN"/>
    <property type="match status" value="1"/>
</dbReference>
<keyword evidence="3" id="KW-1185">Reference proteome</keyword>
<evidence type="ECO:0000313" key="2">
    <source>
        <dbReference type="EMBL" id="PJG51626.1"/>
    </source>
</evidence>
<reference evidence="2 3" key="1">
    <citation type="submission" date="2017-11" db="EMBL/GenBank/DDBJ databases">
        <title>Bradyrhizobium forestalis sp. nov., an efficient nitrogen-fixing bacterium isolated from nodules of forest legume species in the Amazon.</title>
        <authorList>
            <person name="Costa E.M."/>
            <person name="Guimaraes A."/>
            <person name="Carvalho T.S."/>
            <person name="Rodrigues T.L."/>
            <person name="Ribeiro P.R.A."/>
            <person name="Lebbe L."/>
            <person name="Willems A."/>
            <person name="Moreira F.M.S."/>
        </authorList>
    </citation>
    <scope>NUCLEOTIDE SEQUENCE [LARGE SCALE GENOMIC DNA]</scope>
    <source>
        <strain evidence="2 3">INPA54B</strain>
    </source>
</reference>
<dbReference type="AlphaFoldDB" id="A0A2M8R1C7"/>
<protein>
    <submittedName>
        <fullName evidence="2">MFS transporter</fullName>
    </submittedName>
</protein>
<dbReference type="OrthoDB" id="7253390at2"/>
<dbReference type="Pfam" id="PF03401">
    <property type="entry name" value="TctC"/>
    <property type="match status" value="1"/>
</dbReference>